<dbReference type="Pfam" id="PF24491">
    <property type="entry name" value="DUF7586"/>
    <property type="match status" value="1"/>
</dbReference>
<feature type="region of interest" description="Disordered" evidence="1">
    <location>
        <begin position="1"/>
        <end position="28"/>
    </location>
</feature>
<evidence type="ECO:0000313" key="4">
    <source>
        <dbReference type="EMBL" id="TNM30229.1"/>
    </source>
</evidence>
<comment type="caution">
    <text evidence="4">The sequence shown here is derived from an EMBL/GenBank/DDBJ whole genome shotgun (WGS) entry which is preliminary data.</text>
</comment>
<feature type="compositionally biased region" description="Basic and acidic residues" evidence="1">
    <location>
        <begin position="1"/>
        <end position="10"/>
    </location>
</feature>
<reference evidence="4 5" key="1">
    <citation type="submission" date="2019-06" db="EMBL/GenBank/DDBJ databases">
        <title>Draft genome of Streptomyces sedi sp. JCM16909.</title>
        <authorList>
            <person name="Klykleung N."/>
            <person name="Tanasupawat S."/>
            <person name="Kudo T."/>
            <person name="Yuki M."/>
            <person name="Ohkuma M."/>
        </authorList>
    </citation>
    <scope>NUCLEOTIDE SEQUENCE [LARGE SCALE GENOMIC DNA]</scope>
    <source>
        <strain evidence="4 5">JCM 16909</strain>
    </source>
</reference>
<dbReference type="Gene3D" id="3.40.710.10">
    <property type="entry name" value="DD-peptidase/beta-lactamase superfamily"/>
    <property type="match status" value="1"/>
</dbReference>
<dbReference type="EMBL" id="VDGT01000008">
    <property type="protein sequence ID" value="TNM30229.1"/>
    <property type="molecule type" value="Genomic_DNA"/>
</dbReference>
<accession>A0A5C4V591</accession>
<evidence type="ECO:0000259" key="3">
    <source>
        <dbReference type="Pfam" id="PF24491"/>
    </source>
</evidence>
<dbReference type="PANTHER" id="PTHR46825">
    <property type="entry name" value="D-ALANYL-D-ALANINE-CARBOXYPEPTIDASE/ENDOPEPTIDASE AMPH"/>
    <property type="match status" value="1"/>
</dbReference>
<dbReference type="RefSeq" id="WP_139644590.1">
    <property type="nucleotide sequence ID" value="NZ_BAAAZS010000034.1"/>
</dbReference>
<evidence type="ECO:0000256" key="1">
    <source>
        <dbReference type="SAM" id="MobiDB-lite"/>
    </source>
</evidence>
<proteinExistence type="predicted"/>
<evidence type="ECO:0000259" key="2">
    <source>
        <dbReference type="Pfam" id="PF00144"/>
    </source>
</evidence>
<dbReference type="AlphaFoldDB" id="A0A5C4V591"/>
<dbReference type="InterPro" id="IPR001466">
    <property type="entry name" value="Beta-lactam-related"/>
</dbReference>
<evidence type="ECO:0000313" key="5">
    <source>
        <dbReference type="Proteomes" id="UP000311713"/>
    </source>
</evidence>
<feature type="domain" description="DUF7586" evidence="3">
    <location>
        <begin position="379"/>
        <end position="462"/>
    </location>
</feature>
<dbReference type="InterPro" id="IPR056008">
    <property type="entry name" value="DUF7586"/>
</dbReference>
<sequence length="482" mass="52111">MTDKSRENSHQHSASDGTTSVDPGAAFTEPLPETRRELAHRAAACQAAGRVPALVATVAREGKPVWSGGVGEFPVGAAPEQVRFRIASITKSLTAVLVLRLRDEGLIELDQPIERWLPTPHGGGATVAQLLAHTAGLAAESRGPWWERTPGELRPELPDLFGPDQELHPTGRRFHYSNPGYALLGALVERLRGEPWYTVLRREVLAPLGMERTSYERREPAARGWAVHPHADLRQPEPEVDTGRMAPAGQLWSTTEDLCAFAAFLTGHHENADAVLGADSRAEMRSSAVPLELTDLTSGYGLGLQVVQHEGRQLFGHGGSLPGFLAGVWFDPEQRTAAAVLANATAGPAVRSLTFDLLSTLRRREPSFPEPWRPAADADPALLPLTGDWYWGTTSHTLRLDDAGGVSLYPTGGSGRGSRFRRVGAEEWLGLDAYYAGERLTVQRGPDGRVTHLDVGTFVFTREPYEPAAPVPGGSDPTGWTA</sequence>
<keyword evidence="5" id="KW-1185">Reference proteome</keyword>
<organism evidence="4 5">
    <name type="scientific">Streptomyces sedi</name>
    <dbReference type="NCBI Taxonomy" id="555059"/>
    <lineage>
        <taxon>Bacteria</taxon>
        <taxon>Bacillati</taxon>
        <taxon>Actinomycetota</taxon>
        <taxon>Actinomycetes</taxon>
        <taxon>Kitasatosporales</taxon>
        <taxon>Streptomycetaceae</taxon>
        <taxon>Streptomyces</taxon>
    </lineage>
</organism>
<dbReference type="Pfam" id="PF00144">
    <property type="entry name" value="Beta-lactamase"/>
    <property type="match status" value="1"/>
</dbReference>
<dbReference type="OrthoDB" id="3863176at2"/>
<name>A0A5C4V591_9ACTN</name>
<dbReference type="PANTHER" id="PTHR46825:SF7">
    <property type="entry name" value="D-ALANYL-D-ALANINE CARBOXYPEPTIDASE"/>
    <property type="match status" value="1"/>
</dbReference>
<dbReference type="SUPFAM" id="SSF56601">
    <property type="entry name" value="beta-lactamase/transpeptidase-like"/>
    <property type="match status" value="1"/>
</dbReference>
<protein>
    <submittedName>
        <fullName evidence="4">Beta-lactamase family protein</fullName>
    </submittedName>
</protein>
<gene>
    <name evidence="4" type="ORF">FH715_12780</name>
</gene>
<dbReference type="InterPro" id="IPR050491">
    <property type="entry name" value="AmpC-like"/>
</dbReference>
<feature type="domain" description="Beta-lactamase-related" evidence="2">
    <location>
        <begin position="42"/>
        <end position="349"/>
    </location>
</feature>
<dbReference type="InterPro" id="IPR012338">
    <property type="entry name" value="Beta-lactam/transpept-like"/>
</dbReference>
<dbReference type="Proteomes" id="UP000311713">
    <property type="component" value="Unassembled WGS sequence"/>
</dbReference>
<feature type="compositionally biased region" description="Polar residues" evidence="1">
    <location>
        <begin position="11"/>
        <end position="21"/>
    </location>
</feature>